<name>A0ABQ5NR12_9ACTN</name>
<organism evidence="1 2">
    <name type="scientific">Streptomyces yaizuensis</name>
    <dbReference type="NCBI Taxonomy" id="2989713"/>
    <lineage>
        <taxon>Bacteria</taxon>
        <taxon>Bacillati</taxon>
        <taxon>Actinomycetota</taxon>
        <taxon>Actinomycetes</taxon>
        <taxon>Kitasatosporales</taxon>
        <taxon>Streptomycetaceae</taxon>
        <taxon>Streptomyces</taxon>
    </lineage>
</organism>
<accession>A0ABQ5NR12</accession>
<dbReference type="RefSeq" id="WP_323444940.1">
    <property type="nucleotide sequence ID" value="NZ_BSBI01000001.1"/>
</dbReference>
<comment type="caution">
    <text evidence="1">The sequence shown here is derived from an EMBL/GenBank/DDBJ whole genome shotgun (WGS) entry which is preliminary data.</text>
</comment>
<proteinExistence type="predicted"/>
<gene>
    <name evidence="1" type="ORF">SYYSPA8_00995</name>
</gene>
<dbReference type="EMBL" id="BSBI01000001">
    <property type="protein sequence ID" value="GLF92818.1"/>
    <property type="molecule type" value="Genomic_DNA"/>
</dbReference>
<keyword evidence="2" id="KW-1185">Reference proteome</keyword>
<evidence type="ECO:0000313" key="1">
    <source>
        <dbReference type="EMBL" id="GLF92818.1"/>
    </source>
</evidence>
<protein>
    <submittedName>
        <fullName evidence="1">Uncharacterized protein</fullName>
    </submittedName>
</protein>
<dbReference type="Proteomes" id="UP001291653">
    <property type="component" value="Unassembled WGS sequence"/>
</dbReference>
<reference evidence="1 2" key="1">
    <citation type="submission" date="2022-10" db="EMBL/GenBank/DDBJ databases">
        <title>Draft genome sequence of Streptomyces sp. YSPA8.</title>
        <authorList>
            <person name="Moriuchi R."/>
            <person name="Dohra H."/>
            <person name="Yamamura H."/>
            <person name="Kodani S."/>
        </authorList>
    </citation>
    <scope>NUCLEOTIDE SEQUENCE [LARGE SCALE GENOMIC DNA]</scope>
    <source>
        <strain evidence="1 2">YSPA8</strain>
    </source>
</reference>
<sequence>MKPAADVLRDLVQPSNISVHSSSGLVGSVVAAAAEDDQTREKKELDQLRRKPGLLPIPVTELDRVVRLTPWDALHTLGRAIVLSRRGAGRGLAEHWGSLKYSQALTGGVNSFMALSAEGRETADYYKAIQSGELGTGFALALARNLLRRRYPNHSVSIVPADTALRAGWALTSRDSGHRSGYRYRPQFFAEVWKPGESPRVVPIACKGNHSNAAVSHAQLASASAHVEAVHIGAWDETPALVFSTEFAIEGALTVHALQADGTGGRLTGPLDAPGTGLDHRIEDANIFPGIQPPTESERGQEPAPGFHIQPKHYAWFRQVLARSAAAGLTAFAGDGAATAQYLTQRQGRRRFTDPAHAATDSVQDAHQRLLDIDFVGTDHVFRLNRTRVEAFSGVADHLFHHLAEGRVETYRAEIHAQRRSWPLLAWDSEWDGPVSVHQDGSVLAMRVLPQA</sequence>
<evidence type="ECO:0000313" key="2">
    <source>
        <dbReference type="Proteomes" id="UP001291653"/>
    </source>
</evidence>